<reference evidence="5 6" key="1">
    <citation type="submission" date="2023-09" db="EMBL/GenBank/DDBJ databases">
        <title>Thioclava shenzhenensis sp. nov., a multidrug resistant bacteria-antagonizing species isolated from coastal seawater.</title>
        <authorList>
            <person name="Long M."/>
        </authorList>
    </citation>
    <scope>NUCLEOTIDE SEQUENCE [LARGE SCALE GENOMIC DNA]</scope>
    <source>
        <strain evidence="5 6">FTW29</strain>
    </source>
</reference>
<dbReference type="InterPro" id="IPR050155">
    <property type="entry name" value="HAD-like_hydrolase_sf"/>
</dbReference>
<sequence length="231" mass="24318">MQIAALLFDKDGTLFDFHATWSAWARDLLQLLSDGDPALATVLAEAIDYDLRAGRFRPSSVAIAGTMDEIVAALAAHLPQWSRADLAQEMHRMAQGAPQVAAAPLADLLPRLRARGLKLGVMTNDAEASARVHLHREAALDYFDYVMGADSGFGAKPDPAPLLALAQKLGVAAEACVMLGDSLHDLQAAKAAGMMPVGVLTGPATAEVLAPFAQAILSDIGELPEWLASQG</sequence>
<gene>
    <name evidence="5" type="ORF">RPE78_01420</name>
</gene>
<dbReference type="InterPro" id="IPR023214">
    <property type="entry name" value="HAD_sf"/>
</dbReference>
<dbReference type="RefSeq" id="WP_406721024.1">
    <property type="nucleotide sequence ID" value="NZ_CP135443.1"/>
</dbReference>
<keyword evidence="6" id="KW-1185">Reference proteome</keyword>
<dbReference type="Gene3D" id="3.40.50.1000">
    <property type="entry name" value="HAD superfamily/HAD-like"/>
    <property type="match status" value="1"/>
</dbReference>
<dbReference type="SFLD" id="SFLDS00003">
    <property type="entry name" value="Haloacid_Dehalogenase"/>
    <property type="match status" value="1"/>
</dbReference>
<keyword evidence="5" id="KW-0378">Hydrolase</keyword>
<protein>
    <recommendedName>
        <fullName evidence="4">phosphoglycolate phosphatase</fullName>
        <ecNumber evidence="4">3.1.3.18</ecNumber>
    </recommendedName>
</protein>
<evidence type="ECO:0000313" key="6">
    <source>
        <dbReference type="Proteomes" id="UP001623290"/>
    </source>
</evidence>
<dbReference type="GO" id="GO:0016787">
    <property type="term" value="F:hydrolase activity"/>
    <property type="evidence" value="ECO:0007669"/>
    <property type="project" value="UniProtKB-KW"/>
</dbReference>
<dbReference type="NCBIfam" id="TIGR01509">
    <property type="entry name" value="HAD-SF-IA-v3"/>
    <property type="match status" value="1"/>
</dbReference>
<organism evidence="5 6">
    <name type="scientific">Thioclava litoralis</name>
    <dbReference type="NCBI Taxonomy" id="3076557"/>
    <lineage>
        <taxon>Bacteria</taxon>
        <taxon>Pseudomonadati</taxon>
        <taxon>Pseudomonadota</taxon>
        <taxon>Alphaproteobacteria</taxon>
        <taxon>Rhodobacterales</taxon>
        <taxon>Paracoccaceae</taxon>
        <taxon>Thioclava</taxon>
    </lineage>
</organism>
<dbReference type="NCBIfam" id="TIGR01549">
    <property type="entry name" value="HAD-SF-IA-v1"/>
    <property type="match status" value="1"/>
</dbReference>
<comment type="pathway">
    <text evidence="2">Organic acid metabolism; glycolate biosynthesis; glycolate from 2-phosphoglycolate: step 1/1.</text>
</comment>
<dbReference type="InterPro" id="IPR023198">
    <property type="entry name" value="PGP-like_dom2"/>
</dbReference>
<dbReference type="InterPro" id="IPR006439">
    <property type="entry name" value="HAD-SF_hydro_IA"/>
</dbReference>
<name>A0ABZ1DYV0_9RHOB</name>
<evidence type="ECO:0000256" key="2">
    <source>
        <dbReference type="ARBA" id="ARBA00004818"/>
    </source>
</evidence>
<dbReference type="SFLD" id="SFLDG01129">
    <property type="entry name" value="C1.5:_HAD__Beta-PGM__Phosphata"/>
    <property type="match status" value="1"/>
</dbReference>
<dbReference type="SUPFAM" id="SSF56784">
    <property type="entry name" value="HAD-like"/>
    <property type="match status" value="1"/>
</dbReference>
<evidence type="ECO:0000256" key="1">
    <source>
        <dbReference type="ARBA" id="ARBA00000830"/>
    </source>
</evidence>
<dbReference type="Proteomes" id="UP001623290">
    <property type="component" value="Chromosome"/>
</dbReference>
<comment type="catalytic activity">
    <reaction evidence="1">
        <text>2-phosphoglycolate + H2O = glycolate + phosphate</text>
        <dbReference type="Rhea" id="RHEA:14369"/>
        <dbReference type="ChEBI" id="CHEBI:15377"/>
        <dbReference type="ChEBI" id="CHEBI:29805"/>
        <dbReference type="ChEBI" id="CHEBI:43474"/>
        <dbReference type="ChEBI" id="CHEBI:58033"/>
        <dbReference type="EC" id="3.1.3.18"/>
    </reaction>
</comment>
<dbReference type="InterPro" id="IPR036412">
    <property type="entry name" value="HAD-like_sf"/>
</dbReference>
<accession>A0ABZ1DYV0</accession>
<dbReference type="PRINTS" id="PR00413">
    <property type="entry name" value="HADHALOGNASE"/>
</dbReference>
<evidence type="ECO:0000256" key="3">
    <source>
        <dbReference type="ARBA" id="ARBA00006171"/>
    </source>
</evidence>
<proteinExistence type="inferred from homology"/>
<dbReference type="Pfam" id="PF00702">
    <property type="entry name" value="Hydrolase"/>
    <property type="match status" value="1"/>
</dbReference>
<comment type="similarity">
    <text evidence="3">Belongs to the HAD-like hydrolase superfamily. CbbY/CbbZ/Gph/YieH family.</text>
</comment>
<evidence type="ECO:0000256" key="4">
    <source>
        <dbReference type="ARBA" id="ARBA00013078"/>
    </source>
</evidence>
<dbReference type="EC" id="3.1.3.18" evidence="4"/>
<dbReference type="PANTHER" id="PTHR43434">
    <property type="entry name" value="PHOSPHOGLYCOLATE PHOSPHATASE"/>
    <property type="match status" value="1"/>
</dbReference>
<dbReference type="Gene3D" id="1.10.150.240">
    <property type="entry name" value="Putative phosphatase, domain 2"/>
    <property type="match status" value="1"/>
</dbReference>
<evidence type="ECO:0000313" key="5">
    <source>
        <dbReference type="EMBL" id="WRY33979.1"/>
    </source>
</evidence>
<dbReference type="PANTHER" id="PTHR43434:SF1">
    <property type="entry name" value="PHOSPHOGLYCOLATE PHOSPHATASE"/>
    <property type="match status" value="1"/>
</dbReference>
<dbReference type="EMBL" id="CP135443">
    <property type="protein sequence ID" value="WRY33979.1"/>
    <property type="molecule type" value="Genomic_DNA"/>
</dbReference>